<dbReference type="EMBL" id="NAAD01000005">
    <property type="protein sequence ID" value="ORJ61569.1"/>
    <property type="molecule type" value="Genomic_DNA"/>
</dbReference>
<gene>
    <name evidence="1" type="ORF">B5V00_05890</name>
</gene>
<reference evidence="1 2" key="1">
    <citation type="submission" date="2017-03" db="EMBL/GenBank/DDBJ databases">
        <title>Genome sequence of Geothermobacter sp. EPR-M, Deep-Sea Iron Reducer.</title>
        <authorList>
            <person name="Tully B."/>
            <person name="Savalia P."/>
            <person name="Abuyen K."/>
            <person name="Baughan C."/>
            <person name="Romero E."/>
            <person name="Ronkowski C."/>
            <person name="Torres B."/>
            <person name="Tremblay J."/>
            <person name="Trujillo A."/>
            <person name="Tyler M."/>
            <person name="Perez-Rodriguez I."/>
            <person name="Amend J."/>
        </authorList>
    </citation>
    <scope>NUCLEOTIDE SEQUENCE [LARGE SCALE GENOMIC DNA]</scope>
    <source>
        <strain evidence="1 2">EPR-M</strain>
    </source>
</reference>
<evidence type="ECO:0000313" key="1">
    <source>
        <dbReference type="EMBL" id="ORJ61569.1"/>
    </source>
</evidence>
<dbReference type="STRING" id="1969733.B5V00_05890"/>
<keyword evidence="2" id="KW-1185">Reference proteome</keyword>
<organism evidence="1 2">
    <name type="scientific">Geothermobacter hydrogeniphilus</name>
    <dbReference type="NCBI Taxonomy" id="1969733"/>
    <lineage>
        <taxon>Bacteria</taxon>
        <taxon>Pseudomonadati</taxon>
        <taxon>Thermodesulfobacteriota</taxon>
        <taxon>Desulfuromonadia</taxon>
        <taxon>Desulfuromonadales</taxon>
        <taxon>Geothermobacteraceae</taxon>
        <taxon>Geothermobacter</taxon>
    </lineage>
</organism>
<dbReference type="Proteomes" id="UP000193136">
    <property type="component" value="Unassembled WGS sequence"/>
</dbReference>
<sequence>MFKKSDPVRIPFQIFTLAVLCLLLIGLYPVPCFHPSSSVSSEVTHSGVDSIPFHSLSSSADFDDNFEALLHSPTEVAPANESGLLVWQSVVRLGTFSAGVPFDHLTRPPPAIFPV</sequence>
<proteinExistence type="predicted"/>
<evidence type="ECO:0000313" key="2">
    <source>
        <dbReference type="Proteomes" id="UP000193136"/>
    </source>
</evidence>
<protein>
    <submittedName>
        <fullName evidence="1">Uncharacterized protein</fullName>
    </submittedName>
</protein>
<dbReference type="AlphaFoldDB" id="A0A1X0Y8Z2"/>
<accession>A0A1X0Y8Z2</accession>
<comment type="caution">
    <text evidence="1">The sequence shown here is derived from an EMBL/GenBank/DDBJ whole genome shotgun (WGS) entry which is preliminary data.</text>
</comment>
<name>A0A1X0Y8Z2_9BACT</name>